<dbReference type="AlphaFoldDB" id="A0A256FTR1"/>
<organism evidence="2 3">
    <name type="scientific">Brucella thiophenivorans</name>
    <dbReference type="NCBI Taxonomy" id="571255"/>
    <lineage>
        <taxon>Bacteria</taxon>
        <taxon>Pseudomonadati</taxon>
        <taxon>Pseudomonadota</taxon>
        <taxon>Alphaproteobacteria</taxon>
        <taxon>Hyphomicrobiales</taxon>
        <taxon>Brucellaceae</taxon>
        <taxon>Brucella/Ochrobactrum group</taxon>
        <taxon>Brucella</taxon>
    </lineage>
</organism>
<proteinExistence type="predicted"/>
<gene>
    <name evidence="2" type="ORF">CEV31_4225</name>
</gene>
<feature type="region of interest" description="Disordered" evidence="1">
    <location>
        <begin position="130"/>
        <end position="149"/>
    </location>
</feature>
<evidence type="ECO:0000256" key="1">
    <source>
        <dbReference type="SAM" id="MobiDB-lite"/>
    </source>
</evidence>
<dbReference type="EMBL" id="NNRJ01000027">
    <property type="protein sequence ID" value="OYR18213.1"/>
    <property type="molecule type" value="Genomic_DNA"/>
</dbReference>
<accession>A0A256FTR1</accession>
<name>A0A256FTR1_9HYPH</name>
<reference evidence="2 3" key="1">
    <citation type="submission" date="2017-07" db="EMBL/GenBank/DDBJ databases">
        <title>Phylogenetic study on the rhizospheric bacterium Ochrobactrum sp. A44.</title>
        <authorList>
            <person name="Krzyzanowska D.M."/>
            <person name="Ossowicki A."/>
            <person name="Rajewska M."/>
            <person name="Maciag T."/>
            <person name="Kaczynski Z."/>
            <person name="Czerwicka M."/>
            <person name="Jafra S."/>
        </authorList>
    </citation>
    <scope>NUCLEOTIDE SEQUENCE [LARGE SCALE GENOMIC DNA]</scope>
    <source>
        <strain evidence="2 3">DSM 7216</strain>
    </source>
</reference>
<protein>
    <submittedName>
        <fullName evidence="2">Uncharacterized protein</fullName>
    </submittedName>
</protein>
<sequence>MTEFQNPKIELKNFLTLLEKGEWKHTTEEIEAYENDDGYTQGHLIVESSTIFENKKIYINYKETYSYNKYDEDSIESSADDAQDYIVEFDGFVVVVEDGEEMDAVRFLEDIEDTAFTKINFNVLSCTEVVGEDDDEDNEDNEDKDTNDEEYIVGEAYGSKITTEMLCDSYMKYNNIETYEYLCTAESKNRSWWLEVDFYKIGNEEYLLCIENNNRTIMALACINDDEAETIVGMDSDDGLREIFLKHLSVEEIENVALIGFLGSDAVDHKRYMVKRTEEQRQSERQTRSLVLEAAKFVQQNSTVNGDIKLNVSINIPNNSAGNRSVLETFNQVLEELDNNDHKCNFEISKTDDGQAVCKITLK</sequence>
<dbReference type="Proteomes" id="UP000215590">
    <property type="component" value="Unassembled WGS sequence"/>
</dbReference>
<evidence type="ECO:0000313" key="2">
    <source>
        <dbReference type="EMBL" id="OYR18213.1"/>
    </source>
</evidence>
<comment type="caution">
    <text evidence="2">The sequence shown here is derived from an EMBL/GenBank/DDBJ whole genome shotgun (WGS) entry which is preliminary data.</text>
</comment>
<keyword evidence="3" id="KW-1185">Reference proteome</keyword>
<evidence type="ECO:0000313" key="3">
    <source>
        <dbReference type="Proteomes" id="UP000215590"/>
    </source>
</evidence>